<evidence type="ECO:0000259" key="7">
    <source>
        <dbReference type="PROSITE" id="PS50949"/>
    </source>
</evidence>
<dbReference type="eggNOG" id="COG1167">
    <property type="taxonomic scope" value="Bacteria"/>
</dbReference>
<evidence type="ECO:0000313" key="9">
    <source>
        <dbReference type="Proteomes" id="UP000185663"/>
    </source>
</evidence>
<dbReference type="PANTHER" id="PTHR46577:SF1">
    <property type="entry name" value="HTH-TYPE TRANSCRIPTIONAL REGULATORY PROTEIN GABR"/>
    <property type="match status" value="1"/>
</dbReference>
<evidence type="ECO:0000313" key="8">
    <source>
        <dbReference type="EMBL" id="SDS43268.1"/>
    </source>
</evidence>
<dbReference type="InterPro" id="IPR051446">
    <property type="entry name" value="HTH_trans_reg/aminotransferase"/>
</dbReference>
<dbReference type="InterPro" id="IPR000524">
    <property type="entry name" value="Tscrpt_reg_HTH_GntR"/>
</dbReference>
<dbReference type="GO" id="GO:0003677">
    <property type="term" value="F:DNA binding"/>
    <property type="evidence" value="ECO:0007669"/>
    <property type="project" value="UniProtKB-KW"/>
</dbReference>
<dbReference type="STRING" id="545619.SAMN04489860_1539"/>
<evidence type="ECO:0000256" key="5">
    <source>
        <dbReference type="ARBA" id="ARBA00023163"/>
    </source>
</evidence>
<dbReference type="RefSeq" id="WP_083372142.1">
    <property type="nucleotide sequence ID" value="NZ_LT629776.1"/>
</dbReference>
<dbReference type="InterPro" id="IPR015424">
    <property type="entry name" value="PyrdxlP-dep_Trfase"/>
</dbReference>
<dbReference type="InterPro" id="IPR015421">
    <property type="entry name" value="PyrdxlP-dep_Trfase_major"/>
</dbReference>
<dbReference type="PRINTS" id="PR00035">
    <property type="entry name" value="HTHGNTR"/>
</dbReference>
<dbReference type="EMBL" id="LT629776">
    <property type="protein sequence ID" value="SDS43268.1"/>
    <property type="molecule type" value="Genomic_DNA"/>
</dbReference>
<dbReference type="AlphaFoldDB" id="A0A1H1S674"/>
<accession>A0A1H1S674</accession>
<gene>
    <name evidence="8" type="ORF">SAMN04489860_1539</name>
</gene>
<dbReference type="Pfam" id="PF00155">
    <property type="entry name" value="Aminotran_1_2"/>
    <property type="match status" value="1"/>
</dbReference>
<dbReference type="InterPro" id="IPR036390">
    <property type="entry name" value="WH_DNA-bd_sf"/>
</dbReference>
<dbReference type="CDD" id="cd07377">
    <property type="entry name" value="WHTH_GntR"/>
    <property type="match status" value="1"/>
</dbReference>
<keyword evidence="4 8" id="KW-0238">DNA-binding</keyword>
<evidence type="ECO:0000256" key="1">
    <source>
        <dbReference type="ARBA" id="ARBA00005384"/>
    </source>
</evidence>
<dbReference type="CDD" id="cd00609">
    <property type="entry name" value="AAT_like"/>
    <property type="match status" value="1"/>
</dbReference>
<dbReference type="InterPro" id="IPR004839">
    <property type="entry name" value="Aminotransferase_I/II_large"/>
</dbReference>
<dbReference type="Gene3D" id="3.40.640.10">
    <property type="entry name" value="Type I PLP-dependent aspartate aminotransferase-like (Major domain)"/>
    <property type="match status" value="1"/>
</dbReference>
<dbReference type="Gene3D" id="1.10.10.10">
    <property type="entry name" value="Winged helix-like DNA-binding domain superfamily/Winged helix DNA-binding domain"/>
    <property type="match status" value="1"/>
</dbReference>
<dbReference type="Proteomes" id="UP000185663">
    <property type="component" value="Chromosome I"/>
</dbReference>
<keyword evidence="2" id="KW-0663">Pyridoxal phosphate</keyword>
<evidence type="ECO:0000256" key="4">
    <source>
        <dbReference type="ARBA" id="ARBA00023125"/>
    </source>
</evidence>
<organism evidence="8 9">
    <name type="scientific">Paraoerskovia marina</name>
    <dbReference type="NCBI Taxonomy" id="545619"/>
    <lineage>
        <taxon>Bacteria</taxon>
        <taxon>Bacillati</taxon>
        <taxon>Actinomycetota</taxon>
        <taxon>Actinomycetes</taxon>
        <taxon>Micrococcales</taxon>
        <taxon>Cellulomonadaceae</taxon>
        <taxon>Paraoerskovia</taxon>
    </lineage>
</organism>
<keyword evidence="3" id="KW-0805">Transcription regulation</keyword>
<keyword evidence="8" id="KW-0808">Transferase</keyword>
<dbReference type="SUPFAM" id="SSF53383">
    <property type="entry name" value="PLP-dependent transferases"/>
    <property type="match status" value="1"/>
</dbReference>
<keyword evidence="5" id="KW-0804">Transcription</keyword>
<dbReference type="Pfam" id="PF00392">
    <property type="entry name" value="GntR"/>
    <property type="match status" value="1"/>
</dbReference>
<evidence type="ECO:0000256" key="2">
    <source>
        <dbReference type="ARBA" id="ARBA00022898"/>
    </source>
</evidence>
<feature type="domain" description="HTH gntR-type" evidence="7">
    <location>
        <begin position="31"/>
        <end position="99"/>
    </location>
</feature>
<dbReference type="PANTHER" id="PTHR46577">
    <property type="entry name" value="HTH-TYPE TRANSCRIPTIONAL REGULATORY PROTEIN GABR"/>
    <property type="match status" value="1"/>
</dbReference>
<keyword evidence="8" id="KW-0032">Aminotransferase</keyword>
<protein>
    <submittedName>
        <fullName evidence="8">DNA-binding transcriptional regulator, MocR family, contains an aminotransferase domain</fullName>
    </submittedName>
</protein>
<dbReference type="GO" id="GO:0008483">
    <property type="term" value="F:transaminase activity"/>
    <property type="evidence" value="ECO:0007669"/>
    <property type="project" value="UniProtKB-KW"/>
</dbReference>
<keyword evidence="9" id="KW-1185">Reference proteome</keyword>
<proteinExistence type="inferred from homology"/>
<dbReference type="GO" id="GO:0030170">
    <property type="term" value="F:pyridoxal phosphate binding"/>
    <property type="evidence" value="ECO:0007669"/>
    <property type="project" value="InterPro"/>
</dbReference>
<evidence type="ECO:0000256" key="6">
    <source>
        <dbReference type="SAM" id="MobiDB-lite"/>
    </source>
</evidence>
<comment type="similarity">
    <text evidence="1">In the C-terminal section; belongs to the class-I pyridoxal-phosphate-dependent aminotransferase family.</text>
</comment>
<evidence type="ECO:0000256" key="3">
    <source>
        <dbReference type="ARBA" id="ARBA00023015"/>
    </source>
</evidence>
<dbReference type="SMART" id="SM00345">
    <property type="entry name" value="HTH_GNTR"/>
    <property type="match status" value="1"/>
</dbReference>
<dbReference type="GO" id="GO:0003700">
    <property type="term" value="F:DNA-binding transcription factor activity"/>
    <property type="evidence" value="ECO:0007669"/>
    <property type="project" value="InterPro"/>
</dbReference>
<sequence>MTTTTGPQVPVHRQLSAHAATRLLGDWQSKGPAYRALADALRAAILSGALGTHTRLPSERDLALSLGVSRTTTTAAYRELRERGFAQARTGVGTVTVLPRHSGPAPTPSLTGGDAPRPQSSAPHGDLIDLGQAAPAAPPDLHDAYQRALEALPRYLSGIGYEPLGIHPLRVAIAERYTARGTPTSAENILVTSGAQHAITTLAQALLGAGERAIVQSPTYAHALAALRGAGARLVGVPVGTPGQPGPPPFDVDLFESTVRRSAPRLAYMIADNHNPTGYTWTEEERRRVRAVARRHRMPVIGDETITDLYLDRPSPAPLTGDGQDDTHVIAVGSASKSFWGGLRVGWVRAHPELVRRLALRRESIDIATSVLEQLAVVDLLERSGEILAARRVQVARQRDHLVAGLRRIEPSWRVPEPPGGLSLWLDLGVPLGSALAAASAERGLLINAGPALTPDGSHASQVRLTFAPSTDRIDAGLPRLADAWARVSGRAAGSAP</sequence>
<feature type="region of interest" description="Disordered" evidence="6">
    <location>
        <begin position="96"/>
        <end position="133"/>
    </location>
</feature>
<dbReference type="PROSITE" id="PS50949">
    <property type="entry name" value="HTH_GNTR"/>
    <property type="match status" value="1"/>
</dbReference>
<reference evidence="9" key="1">
    <citation type="submission" date="2016-10" db="EMBL/GenBank/DDBJ databases">
        <authorList>
            <person name="Varghese N."/>
            <person name="Submissions S."/>
        </authorList>
    </citation>
    <scope>NUCLEOTIDE SEQUENCE [LARGE SCALE GENOMIC DNA]</scope>
    <source>
        <strain evidence="9">DSM 22126</strain>
    </source>
</reference>
<dbReference type="InterPro" id="IPR036388">
    <property type="entry name" value="WH-like_DNA-bd_sf"/>
</dbReference>
<name>A0A1H1S674_9CELL</name>
<dbReference type="SUPFAM" id="SSF46785">
    <property type="entry name" value="Winged helix' DNA-binding domain"/>
    <property type="match status" value="1"/>
</dbReference>